<sequence length="174" mass="18619">MGTPLHSQFLAFNSLILLLFISFNVQLNHATSATTVLAKDQVSCTMCSSCDNPCQPIFSPPPPSPPPSLPCPPPPSLPPPPSPPQPCLGGCSQPMTPPYSGGGSGGGNGDYYFSPTNPSMYPIPPPPNPIVPYFPFYFYNPPAPNTIDSKSVHFKNHHPFITCLIILVSILLFL</sequence>
<comment type="caution">
    <text evidence="3">The sequence shown here is derived from an EMBL/GenBank/DDBJ whole genome shotgun (WGS) entry which is preliminary data.</text>
</comment>
<dbReference type="EMBL" id="MLFT02000009">
    <property type="protein sequence ID" value="PHT38762.1"/>
    <property type="molecule type" value="Genomic_DNA"/>
</dbReference>
<keyword evidence="4" id="KW-1185">Reference proteome</keyword>
<feature type="signal peptide" evidence="2">
    <location>
        <begin position="1"/>
        <end position="30"/>
    </location>
</feature>
<protein>
    <submittedName>
        <fullName evidence="3">Uncharacterized protein</fullName>
    </submittedName>
</protein>
<feature type="compositionally biased region" description="Pro residues" evidence="1">
    <location>
        <begin position="65"/>
        <end position="86"/>
    </location>
</feature>
<proteinExistence type="predicted"/>
<reference evidence="4" key="2">
    <citation type="journal article" date="2017" name="J. Anim. Genet.">
        <title>Multiple reference genome sequences of hot pepper reveal the massive evolution of plant disease resistance genes by retroduplication.</title>
        <authorList>
            <person name="Kim S."/>
            <person name="Park J."/>
            <person name="Yeom S.-I."/>
            <person name="Kim Y.-M."/>
            <person name="Seo E."/>
            <person name="Kim K.-T."/>
            <person name="Kim M.-S."/>
            <person name="Lee J.M."/>
            <person name="Cheong K."/>
            <person name="Shin H.-S."/>
            <person name="Kim S.-B."/>
            <person name="Han K."/>
            <person name="Lee J."/>
            <person name="Park M."/>
            <person name="Lee H.-A."/>
            <person name="Lee H.-Y."/>
            <person name="Lee Y."/>
            <person name="Oh S."/>
            <person name="Lee J.H."/>
            <person name="Choi E."/>
            <person name="Choi E."/>
            <person name="Lee S.E."/>
            <person name="Jeon J."/>
            <person name="Kim H."/>
            <person name="Choi G."/>
            <person name="Song H."/>
            <person name="Lee J."/>
            <person name="Lee S.-C."/>
            <person name="Kwon J.-K."/>
            <person name="Lee H.-Y."/>
            <person name="Koo N."/>
            <person name="Hong Y."/>
            <person name="Kim R.W."/>
            <person name="Kang W.-H."/>
            <person name="Huh J.H."/>
            <person name="Kang B.-C."/>
            <person name="Yang T.-J."/>
            <person name="Lee Y.-H."/>
            <person name="Bennetzen J.L."/>
            <person name="Choi D."/>
        </authorList>
    </citation>
    <scope>NUCLEOTIDE SEQUENCE [LARGE SCALE GENOMIC DNA]</scope>
    <source>
        <strain evidence="4">cv. PBC81</strain>
    </source>
</reference>
<dbReference type="AlphaFoldDB" id="A0A2G2W0K1"/>
<dbReference type="PANTHER" id="PTHR37702">
    <property type="entry name" value="PROLINE-RICH FAMILY PROTEIN"/>
    <property type="match status" value="1"/>
</dbReference>
<reference evidence="3 4" key="1">
    <citation type="journal article" date="2017" name="Genome Biol.">
        <title>New reference genome sequences of hot pepper reveal the massive evolution of plant disease-resistance genes by retroduplication.</title>
        <authorList>
            <person name="Kim S."/>
            <person name="Park J."/>
            <person name="Yeom S.I."/>
            <person name="Kim Y.M."/>
            <person name="Seo E."/>
            <person name="Kim K.T."/>
            <person name="Kim M.S."/>
            <person name="Lee J.M."/>
            <person name="Cheong K."/>
            <person name="Shin H.S."/>
            <person name="Kim S.B."/>
            <person name="Han K."/>
            <person name="Lee J."/>
            <person name="Park M."/>
            <person name="Lee H.A."/>
            <person name="Lee H.Y."/>
            <person name="Lee Y."/>
            <person name="Oh S."/>
            <person name="Lee J.H."/>
            <person name="Choi E."/>
            <person name="Choi E."/>
            <person name="Lee S.E."/>
            <person name="Jeon J."/>
            <person name="Kim H."/>
            <person name="Choi G."/>
            <person name="Song H."/>
            <person name="Lee J."/>
            <person name="Lee S.C."/>
            <person name="Kwon J.K."/>
            <person name="Lee H.Y."/>
            <person name="Koo N."/>
            <person name="Hong Y."/>
            <person name="Kim R.W."/>
            <person name="Kang W.H."/>
            <person name="Huh J.H."/>
            <person name="Kang B.C."/>
            <person name="Yang T.J."/>
            <person name="Lee Y.H."/>
            <person name="Bennetzen J.L."/>
            <person name="Choi D."/>
        </authorList>
    </citation>
    <scope>NUCLEOTIDE SEQUENCE [LARGE SCALE GENOMIC DNA]</scope>
    <source>
        <strain evidence="4">cv. PBC81</strain>
    </source>
</reference>
<organism evidence="3 4">
    <name type="scientific">Capsicum baccatum</name>
    <name type="common">Peruvian pepper</name>
    <dbReference type="NCBI Taxonomy" id="33114"/>
    <lineage>
        <taxon>Eukaryota</taxon>
        <taxon>Viridiplantae</taxon>
        <taxon>Streptophyta</taxon>
        <taxon>Embryophyta</taxon>
        <taxon>Tracheophyta</taxon>
        <taxon>Spermatophyta</taxon>
        <taxon>Magnoliopsida</taxon>
        <taxon>eudicotyledons</taxon>
        <taxon>Gunneridae</taxon>
        <taxon>Pentapetalae</taxon>
        <taxon>asterids</taxon>
        <taxon>lamiids</taxon>
        <taxon>Solanales</taxon>
        <taxon>Solanaceae</taxon>
        <taxon>Solanoideae</taxon>
        <taxon>Capsiceae</taxon>
        <taxon>Capsicum</taxon>
    </lineage>
</organism>
<dbReference type="Proteomes" id="UP000224567">
    <property type="component" value="Unassembled WGS sequence"/>
</dbReference>
<accession>A0A2G2W0K1</accession>
<evidence type="ECO:0000256" key="2">
    <source>
        <dbReference type="SAM" id="SignalP"/>
    </source>
</evidence>
<feature type="region of interest" description="Disordered" evidence="1">
    <location>
        <begin position="65"/>
        <end position="101"/>
    </location>
</feature>
<evidence type="ECO:0000313" key="3">
    <source>
        <dbReference type="EMBL" id="PHT38762.1"/>
    </source>
</evidence>
<dbReference type="STRING" id="33114.A0A2G2W0K1"/>
<keyword evidence="2" id="KW-0732">Signal</keyword>
<feature type="chain" id="PRO_5013928590" evidence="2">
    <location>
        <begin position="31"/>
        <end position="174"/>
    </location>
</feature>
<name>A0A2G2W0K1_CAPBA</name>
<evidence type="ECO:0000313" key="4">
    <source>
        <dbReference type="Proteomes" id="UP000224567"/>
    </source>
</evidence>
<dbReference type="PANTHER" id="PTHR37702:SF17">
    <property type="entry name" value="TRANSMEMBRANE PROTEIN"/>
    <property type="match status" value="1"/>
</dbReference>
<gene>
    <name evidence="3" type="ORF">CQW23_22335</name>
</gene>
<evidence type="ECO:0000256" key="1">
    <source>
        <dbReference type="SAM" id="MobiDB-lite"/>
    </source>
</evidence>